<keyword evidence="4" id="KW-0804">Transcription</keyword>
<evidence type="ECO:0000256" key="3">
    <source>
        <dbReference type="ARBA" id="ARBA00023082"/>
    </source>
</evidence>
<evidence type="ECO:0000259" key="7">
    <source>
        <dbReference type="Pfam" id="PF08281"/>
    </source>
</evidence>
<dbReference type="Gene3D" id="1.10.10.10">
    <property type="entry name" value="Winged helix-like DNA-binding domain superfamily/Winged helix DNA-binding domain"/>
    <property type="match status" value="1"/>
</dbReference>
<evidence type="ECO:0000256" key="1">
    <source>
        <dbReference type="ARBA" id="ARBA00010641"/>
    </source>
</evidence>
<dbReference type="InterPro" id="IPR039425">
    <property type="entry name" value="RNA_pol_sigma-70-like"/>
</dbReference>
<dbReference type="NCBIfam" id="TIGR02985">
    <property type="entry name" value="Sig70_bacteroi1"/>
    <property type="match status" value="1"/>
</dbReference>
<evidence type="ECO:0000313" key="9">
    <source>
        <dbReference type="Proteomes" id="UP000479132"/>
    </source>
</evidence>
<reference evidence="8 9" key="1">
    <citation type="submission" date="2020-02" db="EMBL/GenBank/DDBJ databases">
        <title>Aliifodinibius halophilus 2W32, complete genome.</title>
        <authorList>
            <person name="Li Y."/>
            <person name="Wu S."/>
        </authorList>
    </citation>
    <scope>NUCLEOTIDE SEQUENCE [LARGE SCALE GENOMIC DNA]</scope>
    <source>
        <strain evidence="8 9">2W32</strain>
    </source>
</reference>
<feature type="compositionally biased region" description="Basic and acidic residues" evidence="5">
    <location>
        <begin position="119"/>
        <end position="129"/>
    </location>
</feature>
<evidence type="ECO:0000256" key="4">
    <source>
        <dbReference type="ARBA" id="ARBA00023163"/>
    </source>
</evidence>
<dbReference type="SUPFAM" id="SSF88946">
    <property type="entry name" value="Sigma2 domain of RNA polymerase sigma factors"/>
    <property type="match status" value="1"/>
</dbReference>
<evidence type="ECO:0000313" key="8">
    <source>
        <dbReference type="EMBL" id="NGP88738.1"/>
    </source>
</evidence>
<proteinExistence type="inferred from homology"/>
<sequence length="196" mass="22966">MTNVLSLSYALIALASTLDTEADKQDLAQKIKEGDHKAFRTFYDAHFDSLLRFLVSRNTSKEAAKDIIQKAFIYIWEHRSKIDPDKSLKSYIFRIAYTRMLNHHRDHKKFSNDEAVPEQESRLTPEDHARETDLKKAIDRAIEEMPEKRGMVFRLCFVEDLTYKEAAETMEVTPKTIENHMGLALKDIRKSLERFR</sequence>
<feature type="region of interest" description="Disordered" evidence="5">
    <location>
        <begin position="108"/>
        <end position="129"/>
    </location>
</feature>
<dbReference type="InterPro" id="IPR014284">
    <property type="entry name" value="RNA_pol_sigma-70_dom"/>
</dbReference>
<dbReference type="Proteomes" id="UP000479132">
    <property type="component" value="Unassembled WGS sequence"/>
</dbReference>
<dbReference type="PANTHER" id="PTHR43133">
    <property type="entry name" value="RNA POLYMERASE ECF-TYPE SIGMA FACTO"/>
    <property type="match status" value="1"/>
</dbReference>
<dbReference type="InterPro" id="IPR007627">
    <property type="entry name" value="RNA_pol_sigma70_r2"/>
</dbReference>
<comment type="caution">
    <text evidence="8">The sequence shown here is derived from an EMBL/GenBank/DDBJ whole genome shotgun (WGS) entry which is preliminary data.</text>
</comment>
<protein>
    <submittedName>
        <fullName evidence="8">RNA polymerase sigma-70 factor</fullName>
    </submittedName>
</protein>
<dbReference type="RefSeq" id="WP_165268782.1">
    <property type="nucleotide sequence ID" value="NZ_JAALLS010000012.1"/>
</dbReference>
<dbReference type="InterPro" id="IPR014327">
    <property type="entry name" value="RNA_pol_sigma70_bacteroid"/>
</dbReference>
<evidence type="ECO:0000259" key="6">
    <source>
        <dbReference type="Pfam" id="PF04542"/>
    </source>
</evidence>
<organism evidence="8 9">
    <name type="scientific">Fodinibius halophilus</name>
    <dbReference type="NCBI Taxonomy" id="1736908"/>
    <lineage>
        <taxon>Bacteria</taxon>
        <taxon>Pseudomonadati</taxon>
        <taxon>Balneolota</taxon>
        <taxon>Balneolia</taxon>
        <taxon>Balneolales</taxon>
        <taxon>Balneolaceae</taxon>
        <taxon>Fodinibius</taxon>
    </lineage>
</organism>
<feature type="domain" description="RNA polymerase sigma-70 region 2" evidence="6">
    <location>
        <begin position="43"/>
        <end position="109"/>
    </location>
</feature>
<dbReference type="GO" id="GO:0003677">
    <property type="term" value="F:DNA binding"/>
    <property type="evidence" value="ECO:0007669"/>
    <property type="project" value="InterPro"/>
</dbReference>
<keyword evidence="2" id="KW-0805">Transcription regulation</keyword>
<dbReference type="InterPro" id="IPR013325">
    <property type="entry name" value="RNA_pol_sigma_r2"/>
</dbReference>
<keyword evidence="3" id="KW-0731">Sigma factor</keyword>
<dbReference type="GO" id="GO:0016987">
    <property type="term" value="F:sigma factor activity"/>
    <property type="evidence" value="ECO:0007669"/>
    <property type="project" value="UniProtKB-KW"/>
</dbReference>
<dbReference type="InterPro" id="IPR036388">
    <property type="entry name" value="WH-like_DNA-bd_sf"/>
</dbReference>
<dbReference type="NCBIfam" id="TIGR02937">
    <property type="entry name" value="sigma70-ECF"/>
    <property type="match status" value="1"/>
</dbReference>
<dbReference type="Pfam" id="PF08281">
    <property type="entry name" value="Sigma70_r4_2"/>
    <property type="match status" value="1"/>
</dbReference>
<feature type="domain" description="RNA polymerase sigma factor 70 region 4 type 2" evidence="7">
    <location>
        <begin position="136"/>
        <end position="187"/>
    </location>
</feature>
<accession>A0A6M1SXW0</accession>
<evidence type="ECO:0000256" key="2">
    <source>
        <dbReference type="ARBA" id="ARBA00023015"/>
    </source>
</evidence>
<keyword evidence="9" id="KW-1185">Reference proteome</keyword>
<dbReference type="PANTHER" id="PTHR43133:SF46">
    <property type="entry name" value="RNA POLYMERASE SIGMA-70 FACTOR ECF SUBFAMILY"/>
    <property type="match status" value="1"/>
</dbReference>
<dbReference type="GO" id="GO:0006352">
    <property type="term" value="P:DNA-templated transcription initiation"/>
    <property type="evidence" value="ECO:0007669"/>
    <property type="project" value="InterPro"/>
</dbReference>
<dbReference type="SUPFAM" id="SSF88659">
    <property type="entry name" value="Sigma3 and sigma4 domains of RNA polymerase sigma factors"/>
    <property type="match status" value="1"/>
</dbReference>
<dbReference type="EMBL" id="JAALLS010000012">
    <property type="protein sequence ID" value="NGP88738.1"/>
    <property type="molecule type" value="Genomic_DNA"/>
</dbReference>
<gene>
    <name evidence="8" type="ORF">G3569_10250</name>
</gene>
<dbReference type="InterPro" id="IPR013324">
    <property type="entry name" value="RNA_pol_sigma_r3/r4-like"/>
</dbReference>
<evidence type="ECO:0000256" key="5">
    <source>
        <dbReference type="SAM" id="MobiDB-lite"/>
    </source>
</evidence>
<dbReference type="Pfam" id="PF04542">
    <property type="entry name" value="Sigma70_r2"/>
    <property type="match status" value="1"/>
</dbReference>
<dbReference type="Gene3D" id="1.10.1740.10">
    <property type="match status" value="1"/>
</dbReference>
<dbReference type="AlphaFoldDB" id="A0A6M1SXW0"/>
<dbReference type="InterPro" id="IPR013249">
    <property type="entry name" value="RNA_pol_sigma70_r4_t2"/>
</dbReference>
<comment type="similarity">
    <text evidence="1">Belongs to the sigma-70 factor family. ECF subfamily.</text>
</comment>
<name>A0A6M1SXW0_9BACT</name>